<dbReference type="Proteomes" id="UP000663868">
    <property type="component" value="Unassembled WGS sequence"/>
</dbReference>
<gene>
    <name evidence="1" type="ORF">KXQ929_LOCUS47402</name>
</gene>
<reference evidence="1" key="1">
    <citation type="submission" date="2021-02" db="EMBL/GenBank/DDBJ databases">
        <authorList>
            <person name="Nowell W R."/>
        </authorList>
    </citation>
    <scope>NUCLEOTIDE SEQUENCE</scope>
</reference>
<proteinExistence type="predicted"/>
<dbReference type="EMBL" id="CAJOBB010017062">
    <property type="protein sequence ID" value="CAF4335238.1"/>
    <property type="molecule type" value="Genomic_DNA"/>
</dbReference>
<evidence type="ECO:0000313" key="1">
    <source>
        <dbReference type="EMBL" id="CAF4335238.1"/>
    </source>
</evidence>
<dbReference type="AlphaFoldDB" id="A0A820K715"/>
<protein>
    <submittedName>
        <fullName evidence="1">Uncharacterized protein</fullName>
    </submittedName>
</protein>
<name>A0A820K715_9BILA</name>
<feature type="non-terminal residue" evidence="1">
    <location>
        <position position="1"/>
    </location>
</feature>
<sequence>EQQAISFTEELRDLFILMLKSPRCSINPDRALKKFKNTRKLCGIDFSHEDCSEFAIHLIDLVELAFETVGKNLTNTDNRTTSMNFLNPINTLVTGEVIVERNEHKSIREALRQINIQMIDSTNLYDGLETLWLGSADESLSSQQVND</sequence>
<evidence type="ECO:0000313" key="2">
    <source>
        <dbReference type="Proteomes" id="UP000663868"/>
    </source>
</evidence>
<organism evidence="1 2">
    <name type="scientific">Adineta steineri</name>
    <dbReference type="NCBI Taxonomy" id="433720"/>
    <lineage>
        <taxon>Eukaryota</taxon>
        <taxon>Metazoa</taxon>
        <taxon>Spiralia</taxon>
        <taxon>Gnathifera</taxon>
        <taxon>Rotifera</taxon>
        <taxon>Eurotatoria</taxon>
        <taxon>Bdelloidea</taxon>
        <taxon>Adinetida</taxon>
        <taxon>Adinetidae</taxon>
        <taxon>Adineta</taxon>
    </lineage>
</organism>
<dbReference type="InterPro" id="IPR038765">
    <property type="entry name" value="Papain-like_cys_pep_sf"/>
</dbReference>
<accession>A0A820K715</accession>
<dbReference type="SUPFAM" id="SSF54001">
    <property type="entry name" value="Cysteine proteinases"/>
    <property type="match status" value="1"/>
</dbReference>
<comment type="caution">
    <text evidence="1">The sequence shown here is derived from an EMBL/GenBank/DDBJ whole genome shotgun (WGS) entry which is preliminary data.</text>
</comment>